<gene>
    <name evidence="2" type="ORF">TWF102_002343</name>
</gene>
<proteinExistence type="predicted"/>
<protein>
    <submittedName>
        <fullName evidence="2">Uncharacterized protein</fullName>
    </submittedName>
</protein>
<dbReference type="Proteomes" id="UP000475325">
    <property type="component" value="Unassembled WGS sequence"/>
</dbReference>
<sequence length="151" mass="16423">MIFKKILSNQAPIRRYNVTISIPGTGYVAEARIKRGEFIVTREEAQAPCDPVATEVITLLYPRNFVIAAARGAVMRGMEDEISTTLQGCGATQQRGTGSSYIDRWTPGPQQYLGTGLATKVRSYSNSSQPGSIPPYKVNDITIPPPSRSTS</sequence>
<accession>A0A7C8JDZ5</accession>
<evidence type="ECO:0000313" key="3">
    <source>
        <dbReference type="Proteomes" id="UP000475325"/>
    </source>
</evidence>
<organism evidence="2 3">
    <name type="scientific">Orbilia oligospora</name>
    <name type="common">Nematode-trapping fungus</name>
    <name type="synonym">Arthrobotrys oligospora</name>
    <dbReference type="NCBI Taxonomy" id="2813651"/>
    <lineage>
        <taxon>Eukaryota</taxon>
        <taxon>Fungi</taxon>
        <taxon>Dikarya</taxon>
        <taxon>Ascomycota</taxon>
        <taxon>Pezizomycotina</taxon>
        <taxon>Orbiliomycetes</taxon>
        <taxon>Orbiliales</taxon>
        <taxon>Orbiliaceae</taxon>
        <taxon>Orbilia</taxon>
    </lineage>
</organism>
<dbReference type="AlphaFoldDB" id="A0A7C8JDZ5"/>
<name>A0A7C8JDZ5_ORBOL</name>
<feature type="region of interest" description="Disordered" evidence="1">
    <location>
        <begin position="123"/>
        <end position="151"/>
    </location>
</feature>
<evidence type="ECO:0000256" key="1">
    <source>
        <dbReference type="SAM" id="MobiDB-lite"/>
    </source>
</evidence>
<reference evidence="2 3" key="1">
    <citation type="submission" date="2019-06" db="EMBL/GenBank/DDBJ databases">
        <authorList>
            <person name="Palmer J.M."/>
        </authorList>
    </citation>
    <scope>NUCLEOTIDE SEQUENCE [LARGE SCALE GENOMIC DNA]</scope>
    <source>
        <strain evidence="2 3">TWF102</strain>
    </source>
</reference>
<dbReference type="EMBL" id="WIQW01000014">
    <property type="protein sequence ID" value="KAF3105426.1"/>
    <property type="molecule type" value="Genomic_DNA"/>
</dbReference>
<comment type="caution">
    <text evidence="2">The sequence shown here is derived from an EMBL/GenBank/DDBJ whole genome shotgun (WGS) entry which is preliminary data.</text>
</comment>
<evidence type="ECO:0000313" key="2">
    <source>
        <dbReference type="EMBL" id="KAF3105426.1"/>
    </source>
</evidence>